<evidence type="ECO:0000256" key="1">
    <source>
        <dbReference type="SAM" id="Coils"/>
    </source>
</evidence>
<evidence type="ECO:0000313" key="4">
    <source>
        <dbReference type="Proteomes" id="UP000235670"/>
    </source>
</evidence>
<dbReference type="Gene3D" id="3.40.50.150">
    <property type="entry name" value="Vaccinia Virus protein VP39"/>
    <property type="match status" value="1"/>
</dbReference>
<dbReference type="EMBL" id="CP046313">
    <property type="protein sequence ID" value="QGS08013.1"/>
    <property type="molecule type" value="Genomic_DNA"/>
</dbReference>
<protein>
    <submittedName>
        <fullName evidence="2">tRNA (Adenine-N(1))-methyltransferase</fullName>
    </submittedName>
</protein>
<dbReference type="PANTHER" id="PTHR38451:SF1">
    <property type="entry name" value="TRNA (ADENINE(22)-N(1))-METHYLTRANSFERASE"/>
    <property type="match status" value="1"/>
</dbReference>
<dbReference type="EMBL" id="PNGT01000008">
    <property type="protein sequence ID" value="PMC52003.1"/>
    <property type="molecule type" value="Genomic_DNA"/>
</dbReference>
<dbReference type="GO" id="GO:0032259">
    <property type="term" value="P:methylation"/>
    <property type="evidence" value="ECO:0007669"/>
    <property type="project" value="UniProtKB-KW"/>
</dbReference>
<dbReference type="RefSeq" id="WP_016359628.1">
    <property type="nucleotide sequence ID" value="NZ_CAUUSG010000002.1"/>
</dbReference>
<evidence type="ECO:0000313" key="5">
    <source>
        <dbReference type="Proteomes" id="UP000427636"/>
    </source>
</evidence>
<dbReference type="SUPFAM" id="SSF53335">
    <property type="entry name" value="S-adenosyl-L-methionine-dependent methyltransferases"/>
    <property type="match status" value="1"/>
</dbReference>
<keyword evidence="1" id="KW-0175">Coiled coil</keyword>
<feature type="coiled-coil region" evidence="1">
    <location>
        <begin position="197"/>
        <end position="224"/>
    </location>
</feature>
<dbReference type="Proteomes" id="UP000235670">
    <property type="component" value="Unassembled WGS sequence"/>
</dbReference>
<keyword evidence="2" id="KW-0489">Methyltransferase</keyword>
<dbReference type="Gene3D" id="1.10.287.1890">
    <property type="match status" value="1"/>
</dbReference>
<dbReference type="PIRSF" id="PIRSF018637">
    <property type="entry name" value="TrmK"/>
    <property type="match status" value="1"/>
</dbReference>
<dbReference type="STRING" id="84135.GCA_001052115_00912"/>
<keyword evidence="5" id="KW-1185">Reference proteome</keyword>
<dbReference type="GO" id="GO:0160105">
    <property type="term" value="F:tRNA (adenine(22)-N1)-methyltransferase activity"/>
    <property type="evidence" value="ECO:0007669"/>
    <property type="project" value="InterPro"/>
</dbReference>
<evidence type="ECO:0000313" key="2">
    <source>
        <dbReference type="EMBL" id="PMC52003.1"/>
    </source>
</evidence>
<dbReference type="InterPro" id="IPR029063">
    <property type="entry name" value="SAM-dependent_MTases_sf"/>
</dbReference>
<reference evidence="3 5" key="2">
    <citation type="submission" date="2019-11" db="EMBL/GenBank/DDBJ databases">
        <title>FDA dAtabase for Regulatory Grade micrObial Sequences (FDA-ARGOS): Supporting development and validation of Infectious Disease Dx tests.</title>
        <authorList>
            <person name="Turner S."/>
            <person name="Byrd R."/>
            <person name="Tallon L."/>
            <person name="Sadzewicz L."/>
            <person name="Vavikolanu K."/>
            <person name="Mehta A."/>
            <person name="Aluvathingal J."/>
            <person name="Nadendla S."/>
            <person name="Myers T."/>
            <person name="Yan Y."/>
            <person name="Sichtig H."/>
        </authorList>
    </citation>
    <scope>NUCLEOTIDE SEQUENCE [LARGE SCALE GENOMIC DNA]</scope>
    <source>
        <strain evidence="3 5">FDAARGOS_742</strain>
    </source>
</reference>
<sequence length="227" mass="25571">MLAINKRLELVASYVENKRLADIGSDHAYLPIFLAKEGKIDFAIAGEIVEGPHKVSIKNVKEEGLSNTIDCRKAAGLDAITLEDNIEVITICGMGGKLISDILEDGKDKLINKPNLILQPNVGESFVREKLQQLGYNIVAENIMEEDGHIYEVIVAKAGEMNLTEEEKVFGKYLLKEKSDLFIKKQKLELNKIKYILSQLQKAKEIQKDKVDELEKKYKEIQDIISV</sequence>
<dbReference type="InterPro" id="IPR006901">
    <property type="entry name" value="TrmK"/>
</dbReference>
<reference evidence="2 4" key="1">
    <citation type="submission" date="2017-09" db="EMBL/GenBank/DDBJ databases">
        <title>Bacterial strain isolated from the female urinary microbiota.</title>
        <authorList>
            <person name="Thomas-White K."/>
            <person name="Kumar N."/>
            <person name="Forster S."/>
            <person name="Putonti C."/>
            <person name="Lawley T."/>
            <person name="Wolfe A.J."/>
        </authorList>
    </citation>
    <scope>NUCLEOTIDE SEQUENCE [LARGE SCALE GENOMIC DNA]</scope>
    <source>
        <strain evidence="2 4">UMB0186</strain>
    </source>
</reference>
<evidence type="ECO:0000313" key="3">
    <source>
        <dbReference type="EMBL" id="QGS08013.1"/>
    </source>
</evidence>
<dbReference type="PANTHER" id="PTHR38451">
    <property type="entry name" value="TRNA (ADENINE(22)-N(1))-METHYLTRANSFERASE"/>
    <property type="match status" value="1"/>
</dbReference>
<name>A0A2N6SDL4_9BACL</name>
<dbReference type="Proteomes" id="UP000427636">
    <property type="component" value="Chromosome"/>
</dbReference>
<keyword evidence="2" id="KW-0808">Transferase</keyword>
<gene>
    <name evidence="2" type="ORF">CJ218_07320</name>
    <name evidence="3" type="ORF">FOC50_06935</name>
</gene>
<proteinExistence type="predicted"/>
<dbReference type="AlphaFoldDB" id="A0A2N6SDL4"/>
<accession>A0A2N6SDL4</accession>
<dbReference type="Pfam" id="PF04816">
    <property type="entry name" value="TrmK"/>
    <property type="match status" value="1"/>
</dbReference>
<dbReference type="GeneID" id="84802983"/>
<organism evidence="2 4">
    <name type="scientific">Gemella sanguinis</name>
    <dbReference type="NCBI Taxonomy" id="84135"/>
    <lineage>
        <taxon>Bacteria</taxon>
        <taxon>Bacillati</taxon>
        <taxon>Bacillota</taxon>
        <taxon>Bacilli</taxon>
        <taxon>Bacillales</taxon>
        <taxon>Gemellaceae</taxon>
        <taxon>Gemella</taxon>
    </lineage>
</organism>
<dbReference type="OrthoDB" id="5881184at2"/>